<gene>
    <name evidence="3" type="ORF">RND61_02775</name>
</gene>
<dbReference type="NCBIfam" id="TIGR03885">
    <property type="entry name" value="flavin_revert"/>
    <property type="match status" value="1"/>
</dbReference>
<evidence type="ECO:0000313" key="4">
    <source>
        <dbReference type="Proteomes" id="UP001250181"/>
    </source>
</evidence>
<dbReference type="EMBL" id="JAWCTQ010000002">
    <property type="protein sequence ID" value="MDT9681013.1"/>
    <property type="molecule type" value="Genomic_DNA"/>
</dbReference>
<keyword evidence="1 3" id="KW-0560">Oxidoreductase</keyword>
<dbReference type="InterPro" id="IPR023907">
    <property type="entry name" value="Non-F420_Flavin_OxRdtase"/>
</dbReference>
<protein>
    <submittedName>
        <fullName evidence="3">TIGR03885 family FMN-dependent LLM class oxidoreductase</fullName>
        <ecNumber evidence="3">1.-.-.-</ecNumber>
    </submittedName>
</protein>
<comment type="caution">
    <text evidence="3">The sequence shown here is derived from an EMBL/GenBank/DDBJ whole genome shotgun (WGS) entry which is preliminary data.</text>
</comment>
<dbReference type="RefSeq" id="WP_315876008.1">
    <property type="nucleotide sequence ID" value="NZ_JAWCTQ010000002.1"/>
</dbReference>
<dbReference type="InterPro" id="IPR011251">
    <property type="entry name" value="Luciferase-like_dom"/>
</dbReference>
<dbReference type="Pfam" id="PF00296">
    <property type="entry name" value="Bac_luciferase"/>
    <property type="match status" value="1"/>
</dbReference>
<dbReference type="PANTHER" id="PTHR43244:SF1">
    <property type="entry name" value="5,10-METHYLENETETRAHYDROMETHANOPTERIN REDUCTASE"/>
    <property type="match status" value="1"/>
</dbReference>
<sequence length="319" mass="34367">MTAYGYHASHEQFSPAELLVLMRTAQEAGFSAGMCSDHFAPWSARQGHSGHAWVWLGAALASTEVPMGVVTAPGQRYHPAVLAQAAASLAQMFPGRLWVALGTGQALNEHITGDRWPAKEERARRLEECVAVMRALFAGETVSHDGLVRVDRARLWSLPERPPVLLAAAITPATAAWAADWADGLITVNQPEEGQRATLAAYREAGGRGPAVLQAHVSWAPTRAEALAAAHDQWREASLGSDAGWELPLPEHFEQAAGLVPPEAIERSVHVSEDPARHAAWLARQGEAGFDEVMVHQVGTEQLAFIETFGAEVLPRVNT</sequence>
<dbReference type="NCBIfam" id="TIGR03557">
    <property type="entry name" value="F420_G6P_family"/>
    <property type="match status" value="1"/>
</dbReference>
<dbReference type="EC" id="1.-.-.-" evidence="3"/>
<evidence type="ECO:0000313" key="3">
    <source>
        <dbReference type="EMBL" id="MDT9681013.1"/>
    </source>
</evidence>
<accession>A0ABU3QER7</accession>
<evidence type="ECO:0000259" key="2">
    <source>
        <dbReference type="Pfam" id="PF00296"/>
    </source>
</evidence>
<feature type="domain" description="Luciferase-like" evidence="2">
    <location>
        <begin position="9"/>
        <end position="291"/>
    </location>
</feature>
<dbReference type="InterPro" id="IPR036661">
    <property type="entry name" value="Luciferase-like_sf"/>
</dbReference>
<proteinExistence type="predicted"/>
<dbReference type="SUPFAM" id="SSF51679">
    <property type="entry name" value="Bacterial luciferase-like"/>
    <property type="match status" value="1"/>
</dbReference>
<evidence type="ECO:0000256" key="1">
    <source>
        <dbReference type="ARBA" id="ARBA00023002"/>
    </source>
</evidence>
<dbReference type="InterPro" id="IPR019945">
    <property type="entry name" value="F420_G6P_DH-rel"/>
</dbReference>
<organism evidence="3 4">
    <name type="scientific">Streptomyces tamarix</name>
    <dbReference type="NCBI Taxonomy" id="3078565"/>
    <lineage>
        <taxon>Bacteria</taxon>
        <taxon>Bacillati</taxon>
        <taxon>Actinomycetota</taxon>
        <taxon>Actinomycetes</taxon>
        <taxon>Kitasatosporales</taxon>
        <taxon>Streptomycetaceae</taxon>
        <taxon>Streptomyces</taxon>
    </lineage>
</organism>
<name>A0ABU3QER7_9ACTN</name>
<dbReference type="Proteomes" id="UP001250181">
    <property type="component" value="Unassembled WGS sequence"/>
</dbReference>
<dbReference type="GO" id="GO:0016491">
    <property type="term" value="F:oxidoreductase activity"/>
    <property type="evidence" value="ECO:0007669"/>
    <property type="project" value="UniProtKB-KW"/>
</dbReference>
<dbReference type="PANTHER" id="PTHR43244">
    <property type="match status" value="1"/>
</dbReference>
<keyword evidence="4" id="KW-1185">Reference proteome</keyword>
<dbReference type="InterPro" id="IPR050564">
    <property type="entry name" value="F420-G6PD/mer"/>
</dbReference>
<dbReference type="Gene3D" id="3.20.20.30">
    <property type="entry name" value="Luciferase-like domain"/>
    <property type="match status" value="1"/>
</dbReference>
<reference evidence="3 4" key="1">
    <citation type="submission" date="2023-09" db="EMBL/GenBank/DDBJ databases">
        <title>Streptomyces sp. nov.: A antagonism against Alternaria gaisen Producing Streptochlin, Isolated from Tamarix root soil.</title>
        <authorList>
            <person name="Chen Y."/>
        </authorList>
    </citation>
    <scope>NUCLEOTIDE SEQUENCE [LARGE SCALE GENOMIC DNA]</scope>
    <source>
        <strain evidence="3 4">TRM76323</strain>
    </source>
</reference>